<sequence length="667" mass="69916">MPDPDYHPSHLSNPTSTSTSISIAGGLRKRIVMNPPPSFIQYLASIAPPAPPPQSNGPMKINSNGQAVLLSPNPNSGSKGAQNALQPPTVDVDNSDNDPSAGGSVKGDGQVVLKGDKVVLVAPTETPSPTTTPTLTPTVFELVSSVVDSTAMASSAISSIGPATPTPMSISTTDPMTSTSTAITVTSTPATTSNGISTTSTSISSTSTSSTSASQSSTSTSTAKSSPASDHHPPSAGIIFLIILLALAIFIALASLLRYMVKSRRLPCLGRSRNDDDDDGLSDLVRGFDTPRTLGGGGYNPYLHASTYPHLSDVDDNQEESELERRSSLFAHQSTTSANGRSPFLHTQSQSNSPIGYNGSMDMDIPDLPIPPPIAHGMGTSTLPHHLLGETGPLEVRNAVPGEMDEHEHEQELAQDEREVEGIDGLVGLVGLGLGQGSPRFLGVNGNGLPVPWSTPLPPRPSSIDSFDNHQLDRNLHPNPFGSSSTLSAAQAPPLGFPSPSLSHDSLSLPQRSATWASNLRNTLYNAISAARVPTVGSTAVGYPGMGDEDKFTRTVSVGNIYRNASSRRKAIPSFDLEKGLKVVDEKDDIDDRMKSDDSSSTLSIPRRPAGAGERFQGYYSRSKSSMTTTTFSVDGDGEEVEEMRPPTRMAGGARAAGARTGSFVIV</sequence>
<feature type="region of interest" description="Disordered" evidence="1">
    <location>
        <begin position="627"/>
        <end position="656"/>
    </location>
</feature>
<name>A0A1B9IP86_9TREE</name>
<evidence type="ECO:0000256" key="2">
    <source>
        <dbReference type="SAM" id="Phobius"/>
    </source>
</evidence>
<proteinExistence type="predicted"/>
<protein>
    <submittedName>
        <fullName evidence="3">Uncharacterized protein</fullName>
    </submittedName>
</protein>
<dbReference type="Proteomes" id="UP000092583">
    <property type="component" value="Unassembled WGS sequence"/>
</dbReference>
<feature type="region of interest" description="Disordered" evidence="1">
    <location>
        <begin position="43"/>
        <end position="109"/>
    </location>
</feature>
<keyword evidence="4" id="KW-1185">Reference proteome</keyword>
<keyword evidence="2" id="KW-1133">Transmembrane helix</keyword>
<feature type="region of interest" description="Disordered" evidence="1">
    <location>
        <begin position="590"/>
        <end position="613"/>
    </location>
</feature>
<reference evidence="4" key="2">
    <citation type="submission" date="2013-12" db="EMBL/GenBank/DDBJ databases">
        <title>Evolution of pathogenesis and genome organization in the Tremellales.</title>
        <authorList>
            <person name="Cuomo C."/>
            <person name="Litvintseva A."/>
            <person name="Heitman J."/>
            <person name="Chen Y."/>
            <person name="Sun S."/>
            <person name="Springer D."/>
            <person name="Dromer F."/>
            <person name="Young S."/>
            <person name="Zeng Q."/>
            <person name="Chapman S."/>
            <person name="Gujja S."/>
            <person name="Saif S."/>
            <person name="Birren B."/>
        </authorList>
    </citation>
    <scope>NUCLEOTIDE SEQUENCE [LARGE SCALE GENOMIC DNA]</scope>
    <source>
        <strain evidence="4">CBS 10435</strain>
    </source>
</reference>
<dbReference type="AlphaFoldDB" id="A0A1B9IP86"/>
<feature type="compositionally biased region" description="Basic and acidic residues" evidence="1">
    <location>
        <begin position="467"/>
        <end position="476"/>
    </location>
</feature>
<dbReference type="EMBL" id="KI669463">
    <property type="protein sequence ID" value="OCF57399.1"/>
    <property type="molecule type" value="Genomic_DNA"/>
</dbReference>
<evidence type="ECO:0000313" key="3">
    <source>
        <dbReference type="EMBL" id="OCF57399.1"/>
    </source>
</evidence>
<feature type="transmembrane region" description="Helical" evidence="2">
    <location>
        <begin position="236"/>
        <end position="257"/>
    </location>
</feature>
<feature type="region of interest" description="Disordered" evidence="1">
    <location>
        <begin position="187"/>
        <end position="232"/>
    </location>
</feature>
<feature type="compositionally biased region" description="Low complexity" evidence="1">
    <location>
        <begin position="647"/>
        <end position="656"/>
    </location>
</feature>
<feature type="compositionally biased region" description="Polar residues" evidence="1">
    <location>
        <begin position="61"/>
        <end position="86"/>
    </location>
</feature>
<evidence type="ECO:0000256" key="1">
    <source>
        <dbReference type="SAM" id="MobiDB-lite"/>
    </source>
</evidence>
<dbReference type="OrthoDB" id="2565220at2759"/>
<feature type="compositionally biased region" description="Low complexity" evidence="1">
    <location>
        <begin position="498"/>
        <end position="507"/>
    </location>
</feature>
<evidence type="ECO:0000313" key="4">
    <source>
        <dbReference type="Proteomes" id="UP000092583"/>
    </source>
</evidence>
<feature type="region of interest" description="Disordered" evidence="1">
    <location>
        <begin position="334"/>
        <end position="353"/>
    </location>
</feature>
<accession>A0A1B9IP86</accession>
<keyword evidence="2" id="KW-0812">Transmembrane</keyword>
<organism evidence="3 4">
    <name type="scientific">Kwoniella mangroviensis CBS 10435</name>
    <dbReference type="NCBI Taxonomy" id="1331196"/>
    <lineage>
        <taxon>Eukaryota</taxon>
        <taxon>Fungi</taxon>
        <taxon>Dikarya</taxon>
        <taxon>Basidiomycota</taxon>
        <taxon>Agaricomycotina</taxon>
        <taxon>Tremellomycetes</taxon>
        <taxon>Tremellales</taxon>
        <taxon>Cryptococcaceae</taxon>
        <taxon>Kwoniella</taxon>
    </lineage>
</organism>
<gene>
    <name evidence="3" type="ORF">L486_04857</name>
</gene>
<reference evidence="3 4" key="1">
    <citation type="submission" date="2013-07" db="EMBL/GenBank/DDBJ databases">
        <title>The Genome Sequence of Kwoniella mangroviensis CBS10435.</title>
        <authorList>
            <consortium name="The Broad Institute Genome Sequencing Platform"/>
            <person name="Cuomo C."/>
            <person name="Litvintseva A."/>
            <person name="Chen Y."/>
            <person name="Heitman J."/>
            <person name="Sun S."/>
            <person name="Springer D."/>
            <person name="Dromer F."/>
            <person name="Young S.K."/>
            <person name="Zeng Q."/>
            <person name="Gargeya S."/>
            <person name="Fitzgerald M."/>
            <person name="Abouelleil A."/>
            <person name="Alvarado L."/>
            <person name="Berlin A.M."/>
            <person name="Chapman S.B."/>
            <person name="Dewar J."/>
            <person name="Goldberg J."/>
            <person name="Griggs A."/>
            <person name="Gujja S."/>
            <person name="Hansen M."/>
            <person name="Howarth C."/>
            <person name="Imamovic A."/>
            <person name="Larimer J."/>
            <person name="McCowan C."/>
            <person name="Murphy C."/>
            <person name="Pearson M."/>
            <person name="Priest M."/>
            <person name="Roberts A."/>
            <person name="Saif S."/>
            <person name="Shea T."/>
            <person name="Sykes S."/>
            <person name="Wortman J."/>
            <person name="Nusbaum C."/>
            <person name="Birren B."/>
        </authorList>
    </citation>
    <scope>NUCLEOTIDE SEQUENCE [LARGE SCALE GENOMIC DNA]</scope>
    <source>
        <strain evidence="3 4">CBS 10435</strain>
    </source>
</reference>
<feature type="region of interest" description="Disordered" evidence="1">
    <location>
        <begin position="1"/>
        <end position="22"/>
    </location>
</feature>
<dbReference type="STRING" id="1331196.A0A1B9IP86"/>
<keyword evidence="2" id="KW-0472">Membrane</keyword>
<feature type="region of interest" description="Disordered" evidence="1">
    <location>
        <begin position="453"/>
        <end position="507"/>
    </location>
</feature>